<feature type="domain" description="HAMP" evidence="9">
    <location>
        <begin position="205"/>
        <end position="258"/>
    </location>
</feature>
<dbReference type="Pfam" id="PF12729">
    <property type="entry name" value="4HB_MCP_1"/>
    <property type="match status" value="1"/>
</dbReference>
<dbReference type="SUPFAM" id="SSF58104">
    <property type="entry name" value="Methyl-accepting chemotaxis protein (MCP) signaling domain"/>
    <property type="match status" value="1"/>
</dbReference>
<dbReference type="PRINTS" id="PR00260">
    <property type="entry name" value="CHEMTRNSDUCR"/>
</dbReference>
<evidence type="ECO:0000256" key="3">
    <source>
        <dbReference type="ARBA" id="ARBA00023136"/>
    </source>
</evidence>
<gene>
    <name evidence="10" type="ORF">GC097_19205</name>
</gene>
<evidence type="ECO:0000259" key="9">
    <source>
        <dbReference type="PROSITE" id="PS50885"/>
    </source>
</evidence>
<comment type="caution">
    <text evidence="10">The sequence shown here is derived from an EMBL/GenBank/DDBJ whole genome shotgun (WGS) entry which is preliminary data.</text>
</comment>
<dbReference type="Pfam" id="PF00672">
    <property type="entry name" value="HAMP"/>
    <property type="match status" value="1"/>
</dbReference>
<evidence type="ECO:0000256" key="6">
    <source>
        <dbReference type="PROSITE-ProRule" id="PRU00284"/>
    </source>
</evidence>
<dbReference type="PROSITE" id="PS50885">
    <property type="entry name" value="HAMP"/>
    <property type="match status" value="1"/>
</dbReference>
<keyword evidence="2" id="KW-1003">Cell membrane</keyword>
<keyword evidence="11" id="KW-1185">Reference proteome</keyword>
<keyword evidence="7" id="KW-0812">Transmembrane</keyword>
<dbReference type="CDD" id="cd06225">
    <property type="entry name" value="HAMP"/>
    <property type="match status" value="1"/>
</dbReference>
<accession>A0ABX1ZPX7</accession>
<evidence type="ECO:0000256" key="7">
    <source>
        <dbReference type="SAM" id="Phobius"/>
    </source>
</evidence>
<evidence type="ECO:0000259" key="8">
    <source>
        <dbReference type="PROSITE" id="PS50111"/>
    </source>
</evidence>
<dbReference type="Proteomes" id="UP000618579">
    <property type="component" value="Unassembled WGS sequence"/>
</dbReference>
<organism evidence="10 11">
    <name type="scientific">Paenibacillus planticolens</name>
    <dbReference type="NCBI Taxonomy" id="2654976"/>
    <lineage>
        <taxon>Bacteria</taxon>
        <taxon>Bacillati</taxon>
        <taxon>Bacillota</taxon>
        <taxon>Bacilli</taxon>
        <taxon>Bacillales</taxon>
        <taxon>Paenibacillaceae</taxon>
        <taxon>Paenibacillus</taxon>
    </lineage>
</organism>
<keyword evidence="3 7" id="KW-0472">Membrane</keyword>
<evidence type="ECO:0000256" key="2">
    <source>
        <dbReference type="ARBA" id="ARBA00022475"/>
    </source>
</evidence>
<name>A0ABX1ZPX7_9BACL</name>
<sequence length="521" mass="55777">MKLSVSQKLYGGFFIVLILLVGIVTISYTQMKDVDDSYSDLIDNRAKKVSMAKDLLLAVKEEQVSIRSYLLTADEKYTAKLETAKAKYKQVSGIYNKMVDTAQGRDSINQMDQLEMQYNQTAGQAMRLKQQGNTEEAVKIAETQAAPLVEKMVQTGESLIETQQNLLDQGSSDNSKQLASTLSWLLIIGICAIGAGSVVAFYISRQISIPIMSVARAADKIANGDLTDVQLNVKNRDEIGQMAAAFNKMADNLRHMIGSVLSSAQSLSSASEQISASTEEIASGSSNQANSAQTMNELFKELSFAINSVARGAEQAAELSNKTMSLAQEGSKVLGASIEGMLQANEQMSRLEQDSNTIGEIIEVIDDIADQTNLLALNAAIEAARAGDQGRGFAVVAAEVRKLAERSSEATKQITAIIKGMQQNTKLSITAVNTGVASSQKTGESFERIVTMVNESAYKVTEIAAASEEQAAQTTEVLIAIETISAATEETAASSQETAAAAQSLAVLAEELNSLVDVFKI</sequence>
<reference evidence="10 11" key="1">
    <citation type="submission" date="2019-10" db="EMBL/GenBank/DDBJ databases">
        <title>Description of Paenibacillus pedi sp. nov.</title>
        <authorList>
            <person name="Carlier A."/>
            <person name="Qi S."/>
        </authorList>
    </citation>
    <scope>NUCLEOTIDE SEQUENCE [LARGE SCALE GENOMIC DNA]</scope>
    <source>
        <strain evidence="10 11">LMG 31457</strain>
    </source>
</reference>
<dbReference type="Gene3D" id="1.10.287.950">
    <property type="entry name" value="Methyl-accepting chemotaxis protein"/>
    <property type="match status" value="1"/>
</dbReference>
<evidence type="ECO:0000313" key="11">
    <source>
        <dbReference type="Proteomes" id="UP000618579"/>
    </source>
</evidence>
<dbReference type="PROSITE" id="PS50111">
    <property type="entry name" value="CHEMOTAXIS_TRANSDUC_2"/>
    <property type="match status" value="1"/>
</dbReference>
<comment type="subcellular location">
    <subcellularLocation>
        <location evidence="1">Cell membrane</location>
    </subcellularLocation>
</comment>
<keyword evidence="4 6" id="KW-0807">Transducer</keyword>
<dbReference type="EMBL" id="WHNZ01000042">
    <property type="protein sequence ID" value="NOV02139.1"/>
    <property type="molecule type" value="Genomic_DNA"/>
</dbReference>
<feature type="domain" description="Methyl-accepting transducer" evidence="8">
    <location>
        <begin position="263"/>
        <end position="506"/>
    </location>
</feature>
<proteinExistence type="inferred from homology"/>
<feature type="transmembrane region" description="Helical" evidence="7">
    <location>
        <begin position="182"/>
        <end position="203"/>
    </location>
</feature>
<comment type="similarity">
    <text evidence="5">Belongs to the methyl-accepting chemotaxis (MCP) protein family.</text>
</comment>
<protein>
    <submittedName>
        <fullName evidence="10">HAMP domain-containing protein</fullName>
    </submittedName>
</protein>
<dbReference type="SMART" id="SM00283">
    <property type="entry name" value="MA"/>
    <property type="match status" value="1"/>
</dbReference>
<dbReference type="InterPro" id="IPR024478">
    <property type="entry name" value="HlyB_4HB_MCP"/>
</dbReference>
<dbReference type="SMART" id="SM00304">
    <property type="entry name" value="HAMP"/>
    <property type="match status" value="1"/>
</dbReference>
<dbReference type="InterPro" id="IPR004089">
    <property type="entry name" value="MCPsignal_dom"/>
</dbReference>
<dbReference type="InterPro" id="IPR003660">
    <property type="entry name" value="HAMP_dom"/>
</dbReference>
<dbReference type="InterPro" id="IPR004090">
    <property type="entry name" value="Chemotax_Me-accpt_rcpt"/>
</dbReference>
<dbReference type="CDD" id="cd19411">
    <property type="entry name" value="MCP2201-like_sensor"/>
    <property type="match status" value="1"/>
</dbReference>
<dbReference type="Pfam" id="PF00015">
    <property type="entry name" value="MCPsignal"/>
    <property type="match status" value="1"/>
</dbReference>
<evidence type="ECO:0000256" key="4">
    <source>
        <dbReference type="ARBA" id="ARBA00023224"/>
    </source>
</evidence>
<dbReference type="PANTHER" id="PTHR32089">
    <property type="entry name" value="METHYL-ACCEPTING CHEMOTAXIS PROTEIN MCPB"/>
    <property type="match status" value="1"/>
</dbReference>
<feature type="transmembrane region" description="Helical" evidence="7">
    <location>
        <begin position="12"/>
        <end position="31"/>
    </location>
</feature>
<dbReference type="RefSeq" id="WP_246294349.1">
    <property type="nucleotide sequence ID" value="NZ_WHNZ01000042.1"/>
</dbReference>
<evidence type="ECO:0000256" key="1">
    <source>
        <dbReference type="ARBA" id="ARBA00004236"/>
    </source>
</evidence>
<dbReference type="InterPro" id="IPR047347">
    <property type="entry name" value="YvaQ-like_sensor"/>
</dbReference>
<evidence type="ECO:0000256" key="5">
    <source>
        <dbReference type="ARBA" id="ARBA00029447"/>
    </source>
</evidence>
<dbReference type="PANTHER" id="PTHR32089:SF112">
    <property type="entry name" value="LYSOZYME-LIKE PROTEIN-RELATED"/>
    <property type="match status" value="1"/>
</dbReference>
<keyword evidence="7" id="KW-1133">Transmembrane helix</keyword>
<evidence type="ECO:0000313" key="10">
    <source>
        <dbReference type="EMBL" id="NOV02139.1"/>
    </source>
</evidence>